<dbReference type="InterPro" id="IPR012675">
    <property type="entry name" value="Beta-grasp_dom_sf"/>
</dbReference>
<dbReference type="InterPro" id="IPR001041">
    <property type="entry name" value="2Fe-2S_ferredoxin-type"/>
</dbReference>
<keyword evidence="2" id="KW-0001">2Fe-2S</keyword>
<dbReference type="EMBL" id="JACHXP010000019">
    <property type="protein sequence ID" value="MBB3191931.1"/>
    <property type="molecule type" value="Genomic_DNA"/>
</dbReference>
<dbReference type="Proteomes" id="UP000547614">
    <property type="component" value="Unassembled WGS sequence"/>
</dbReference>
<dbReference type="InterPro" id="IPR036010">
    <property type="entry name" value="2Fe-2S_ferredoxin-like_sf"/>
</dbReference>
<evidence type="ECO:0000256" key="5">
    <source>
        <dbReference type="ARBA" id="ARBA00023004"/>
    </source>
</evidence>
<feature type="domain" description="2Fe-2S ferredoxin-type" evidence="7">
    <location>
        <begin position="238"/>
        <end position="323"/>
    </location>
</feature>
<evidence type="ECO:0000256" key="6">
    <source>
        <dbReference type="ARBA" id="ARBA00023014"/>
    </source>
</evidence>
<evidence type="ECO:0000256" key="4">
    <source>
        <dbReference type="ARBA" id="ARBA00023002"/>
    </source>
</evidence>
<dbReference type="Gene3D" id="3.10.20.30">
    <property type="match status" value="1"/>
</dbReference>
<name>A0A839V9W6_9GAMM</name>
<dbReference type="InterPro" id="IPR050415">
    <property type="entry name" value="MRET"/>
</dbReference>
<sequence length="323" mass="35492">MQQTESLLQVRVQSIRYEAEGILSFELCPTAPLYELPAFTAGSHIDLHLPNGLIRSYSLLNDQEEVHRYVIGVNNDPASRGGSRYMHHSVRPGDILTIGTPRNNFVLDEDVGHTVLIAGGIGITPLYGMIQRLDRLGRSWQLFYASRARKNAAFLAPLHKLAGDHPGRLNLNFDQETGGALLDLPAIIESAPTGTHFYCCGPLPMLDAFETAARHQPPERVHVEYFAAREGADTSGGFTVELAQSGTQLFIPQGKTILDALLEEGYQPLYSCQEGICGTCEVKVLEGEPDHRDLVLSAQQKKNNNCMMICCSGCKGEKLVLDM</sequence>
<dbReference type="PRINTS" id="PR00409">
    <property type="entry name" value="PHDIOXRDTASE"/>
</dbReference>
<dbReference type="GO" id="GO:0008168">
    <property type="term" value="F:methyltransferase activity"/>
    <property type="evidence" value="ECO:0007669"/>
    <property type="project" value="UniProtKB-KW"/>
</dbReference>
<dbReference type="InterPro" id="IPR001433">
    <property type="entry name" value="OxRdtase_FAD/NAD-bd"/>
</dbReference>
<keyword evidence="5" id="KW-0408">Iron</keyword>
<evidence type="ECO:0000313" key="10">
    <source>
        <dbReference type="Proteomes" id="UP000547614"/>
    </source>
</evidence>
<keyword evidence="1" id="KW-0285">Flavoprotein</keyword>
<reference evidence="9 10" key="1">
    <citation type="submission" date="2020-08" db="EMBL/GenBank/DDBJ databases">
        <title>Genomic Encyclopedia of Type Strains, Phase III (KMG-III): the genomes of soil and plant-associated and newly described type strains.</title>
        <authorList>
            <person name="Whitman W."/>
        </authorList>
    </citation>
    <scope>NUCLEOTIDE SEQUENCE [LARGE SCALE GENOMIC DNA]</scope>
    <source>
        <strain evidence="9 10">CECT 7282</strain>
    </source>
</reference>
<dbReference type="InterPro" id="IPR017938">
    <property type="entry name" value="Riboflavin_synthase-like_b-brl"/>
</dbReference>
<dbReference type="Gene3D" id="2.40.30.10">
    <property type="entry name" value="Translation factors"/>
    <property type="match status" value="1"/>
</dbReference>
<dbReference type="PROSITE" id="PS00197">
    <property type="entry name" value="2FE2S_FER_1"/>
    <property type="match status" value="1"/>
</dbReference>
<evidence type="ECO:0000256" key="3">
    <source>
        <dbReference type="ARBA" id="ARBA00022723"/>
    </source>
</evidence>
<dbReference type="AlphaFoldDB" id="A0A839V9W6"/>
<dbReference type="PROSITE" id="PS51384">
    <property type="entry name" value="FAD_FR"/>
    <property type="match status" value="1"/>
</dbReference>
<keyword evidence="9" id="KW-0489">Methyltransferase</keyword>
<evidence type="ECO:0000256" key="2">
    <source>
        <dbReference type="ARBA" id="ARBA00022714"/>
    </source>
</evidence>
<dbReference type="CDD" id="cd06185">
    <property type="entry name" value="PDR_like"/>
    <property type="match status" value="1"/>
</dbReference>
<dbReference type="GO" id="GO:0018489">
    <property type="term" value="F:vanillate monooxygenase activity"/>
    <property type="evidence" value="ECO:0007669"/>
    <property type="project" value="UniProtKB-EC"/>
</dbReference>
<gene>
    <name evidence="9" type="ORF">FHR94_003207</name>
</gene>
<protein>
    <submittedName>
        <fullName evidence="9">Vanillate O-demethylase ferredoxin subunit</fullName>
        <ecNumber evidence="9">1.14.13.82</ecNumber>
    </submittedName>
</protein>
<dbReference type="RefSeq" id="WP_221188509.1">
    <property type="nucleotide sequence ID" value="NZ_JACHXP010000019.1"/>
</dbReference>
<keyword evidence="4 9" id="KW-0560">Oxidoreductase</keyword>
<dbReference type="Gene3D" id="3.40.50.80">
    <property type="entry name" value="Nucleotide-binding domain of ferredoxin-NADP reductase (FNR) module"/>
    <property type="match status" value="1"/>
</dbReference>
<organism evidence="9 10">
    <name type="scientific">Halomonas cerina</name>
    <dbReference type="NCBI Taxonomy" id="447424"/>
    <lineage>
        <taxon>Bacteria</taxon>
        <taxon>Pseudomonadati</taxon>
        <taxon>Pseudomonadota</taxon>
        <taxon>Gammaproteobacteria</taxon>
        <taxon>Oceanospirillales</taxon>
        <taxon>Halomonadaceae</taxon>
        <taxon>Halomonas</taxon>
    </lineage>
</organism>
<accession>A0A839V9W6</accession>
<dbReference type="Pfam" id="PF00111">
    <property type="entry name" value="Fer2"/>
    <property type="match status" value="1"/>
</dbReference>
<dbReference type="SUPFAM" id="SSF52343">
    <property type="entry name" value="Ferredoxin reductase-like, C-terminal NADP-linked domain"/>
    <property type="match status" value="1"/>
</dbReference>
<evidence type="ECO:0000313" key="9">
    <source>
        <dbReference type="EMBL" id="MBB3191931.1"/>
    </source>
</evidence>
<dbReference type="EC" id="1.14.13.82" evidence="9"/>
<feature type="domain" description="FAD-binding FR-type" evidence="8">
    <location>
        <begin position="5"/>
        <end position="108"/>
    </location>
</feature>
<dbReference type="SUPFAM" id="SSF54292">
    <property type="entry name" value="2Fe-2S ferredoxin-like"/>
    <property type="match status" value="1"/>
</dbReference>
<keyword evidence="9" id="KW-0808">Transferase</keyword>
<dbReference type="GO" id="GO:0051537">
    <property type="term" value="F:2 iron, 2 sulfur cluster binding"/>
    <property type="evidence" value="ECO:0007669"/>
    <property type="project" value="UniProtKB-KW"/>
</dbReference>
<keyword evidence="6" id="KW-0411">Iron-sulfur</keyword>
<dbReference type="InterPro" id="IPR017927">
    <property type="entry name" value="FAD-bd_FR_type"/>
</dbReference>
<dbReference type="InterPro" id="IPR039261">
    <property type="entry name" value="FNR_nucleotide-bd"/>
</dbReference>
<dbReference type="PANTHER" id="PTHR47354:SF1">
    <property type="entry name" value="CARNITINE MONOOXYGENASE REDUCTASE SUBUNIT"/>
    <property type="match status" value="1"/>
</dbReference>
<evidence type="ECO:0000259" key="8">
    <source>
        <dbReference type="PROSITE" id="PS51384"/>
    </source>
</evidence>
<dbReference type="CDD" id="cd00207">
    <property type="entry name" value="fer2"/>
    <property type="match status" value="1"/>
</dbReference>
<proteinExistence type="predicted"/>
<dbReference type="Pfam" id="PF00175">
    <property type="entry name" value="NAD_binding_1"/>
    <property type="match status" value="1"/>
</dbReference>
<evidence type="ECO:0000259" key="7">
    <source>
        <dbReference type="PROSITE" id="PS51085"/>
    </source>
</evidence>
<dbReference type="PROSITE" id="PS51085">
    <property type="entry name" value="2FE2S_FER_2"/>
    <property type="match status" value="1"/>
</dbReference>
<dbReference type="GO" id="GO:0032259">
    <property type="term" value="P:methylation"/>
    <property type="evidence" value="ECO:0007669"/>
    <property type="project" value="UniProtKB-KW"/>
</dbReference>
<dbReference type="InterPro" id="IPR006058">
    <property type="entry name" value="2Fe2S_fd_BS"/>
</dbReference>
<dbReference type="GO" id="GO:0046872">
    <property type="term" value="F:metal ion binding"/>
    <property type="evidence" value="ECO:0007669"/>
    <property type="project" value="UniProtKB-KW"/>
</dbReference>
<keyword evidence="10" id="KW-1185">Reference proteome</keyword>
<dbReference type="PANTHER" id="PTHR47354">
    <property type="entry name" value="NADH OXIDOREDUCTASE HCR"/>
    <property type="match status" value="1"/>
</dbReference>
<comment type="caution">
    <text evidence="9">The sequence shown here is derived from an EMBL/GenBank/DDBJ whole genome shotgun (WGS) entry which is preliminary data.</text>
</comment>
<keyword evidence="3" id="KW-0479">Metal-binding</keyword>
<evidence type="ECO:0000256" key="1">
    <source>
        <dbReference type="ARBA" id="ARBA00022630"/>
    </source>
</evidence>
<dbReference type="SUPFAM" id="SSF63380">
    <property type="entry name" value="Riboflavin synthase domain-like"/>
    <property type="match status" value="1"/>
</dbReference>